<accession>A0A6J2VSZ2</accession>
<dbReference type="SUPFAM" id="SSF90188">
    <property type="entry name" value="Somatomedin B domain"/>
    <property type="match status" value="2"/>
</dbReference>
<keyword evidence="2 7" id="KW-0732">Signal</keyword>
<evidence type="ECO:0000313" key="10">
    <source>
        <dbReference type="Proteomes" id="UP000504632"/>
    </source>
</evidence>
<feature type="domain" description="SMB" evidence="9">
    <location>
        <begin position="293"/>
        <end position="330"/>
    </location>
</feature>
<dbReference type="InterPro" id="IPR009003">
    <property type="entry name" value="Peptidase_S1_PA"/>
</dbReference>
<dbReference type="GeneID" id="115815526"/>
<feature type="signal peptide" evidence="7">
    <location>
        <begin position="1"/>
        <end position="16"/>
    </location>
</feature>
<dbReference type="FunFam" id="2.40.10.10:FF:000024">
    <property type="entry name" value="Serine protease 53"/>
    <property type="match status" value="1"/>
</dbReference>
<evidence type="ECO:0000256" key="6">
    <source>
        <dbReference type="RuleBase" id="RU363034"/>
    </source>
</evidence>
<proteinExistence type="predicted"/>
<evidence type="ECO:0000256" key="2">
    <source>
        <dbReference type="ARBA" id="ARBA00022729"/>
    </source>
</evidence>
<dbReference type="CDD" id="cd00190">
    <property type="entry name" value="Tryp_SPc"/>
    <property type="match status" value="1"/>
</dbReference>
<feature type="domain" description="SMB" evidence="9">
    <location>
        <begin position="331"/>
        <end position="368"/>
    </location>
</feature>
<dbReference type="InterPro" id="IPR001314">
    <property type="entry name" value="Peptidase_S1A"/>
</dbReference>
<keyword evidence="5" id="KW-1015">Disulfide bond</keyword>
<dbReference type="PROSITE" id="PS50240">
    <property type="entry name" value="TRYPSIN_DOM"/>
    <property type="match status" value="1"/>
</dbReference>
<dbReference type="InterPro" id="IPR036024">
    <property type="entry name" value="Somatomedin_B-like_dom_sf"/>
</dbReference>
<dbReference type="PROSITE" id="PS50958">
    <property type="entry name" value="SMB_2"/>
    <property type="match status" value="2"/>
</dbReference>
<reference evidence="11" key="1">
    <citation type="submission" date="2025-08" db="UniProtKB">
        <authorList>
            <consortium name="RefSeq"/>
        </authorList>
    </citation>
    <scope>IDENTIFICATION</scope>
</reference>
<dbReference type="InParanoid" id="A0A6J2VSZ2"/>
<dbReference type="GO" id="GO:0006508">
    <property type="term" value="P:proteolysis"/>
    <property type="evidence" value="ECO:0007669"/>
    <property type="project" value="UniProtKB-KW"/>
</dbReference>
<dbReference type="Gene3D" id="4.10.410.20">
    <property type="match status" value="1"/>
</dbReference>
<evidence type="ECO:0000259" key="9">
    <source>
        <dbReference type="PROSITE" id="PS50958"/>
    </source>
</evidence>
<evidence type="ECO:0000256" key="5">
    <source>
        <dbReference type="ARBA" id="ARBA00023157"/>
    </source>
</evidence>
<dbReference type="PROSITE" id="PS00135">
    <property type="entry name" value="TRYPSIN_SER"/>
    <property type="match status" value="1"/>
</dbReference>
<dbReference type="InterPro" id="IPR001212">
    <property type="entry name" value="Somatomedin_B_dom"/>
</dbReference>
<feature type="chain" id="PRO_5027093599" evidence="7">
    <location>
        <begin position="17"/>
        <end position="368"/>
    </location>
</feature>
<keyword evidence="10" id="KW-1185">Reference proteome</keyword>
<keyword evidence="1 6" id="KW-0645">Protease</keyword>
<dbReference type="OrthoDB" id="10002959at2759"/>
<dbReference type="SMART" id="SM00020">
    <property type="entry name" value="Tryp_SPc"/>
    <property type="match status" value="1"/>
</dbReference>
<evidence type="ECO:0000256" key="4">
    <source>
        <dbReference type="ARBA" id="ARBA00022825"/>
    </source>
</evidence>
<dbReference type="Proteomes" id="UP000504632">
    <property type="component" value="Chromosome 6"/>
</dbReference>
<sequence>MHRVFTLLLCITGSLCQLDVCGRPPLNTRIVGGEAAPDGAWPWQVSIQSVSYGHFCGGSLINTDWVMSAAHCFSSSSPAGLRVYLGKRSQQGSNPHQTLRSVSQVIRHPYYSSYTNNNDIALLRLSSSVTFTDYIRPVCLAAHDSDFPSGTSSWITGWGNIASGVSLPYPELLQEAEVPVVNNIQCSSMLGSGVINHNMICAGLVQGGVDTCQGDSGGPMVSQQCSVWVQSGITSFGYGCANAYSPGVYTRVSQYQAWITHTVRTNLPGFISFNPTTACLPRPPTQPPPPSQTSLSCLGRCGERYNIRNRCNCYSGCRKNCCRDFTQLCYNSTSCQGRCGERYNIGNSCQCYSLCRKNCCSDYVQLCT</sequence>
<dbReference type="PANTHER" id="PTHR24252:SF7">
    <property type="entry name" value="HYALIN"/>
    <property type="match status" value="1"/>
</dbReference>
<dbReference type="InterPro" id="IPR033116">
    <property type="entry name" value="TRYPSIN_SER"/>
</dbReference>
<protein>
    <submittedName>
        <fullName evidence="11">Serine protease 60.2</fullName>
    </submittedName>
</protein>
<dbReference type="SUPFAM" id="SSF50494">
    <property type="entry name" value="Trypsin-like serine proteases"/>
    <property type="match status" value="1"/>
</dbReference>
<evidence type="ECO:0000256" key="7">
    <source>
        <dbReference type="SAM" id="SignalP"/>
    </source>
</evidence>
<dbReference type="SMART" id="SM00201">
    <property type="entry name" value="SO"/>
    <property type="match status" value="2"/>
</dbReference>
<evidence type="ECO:0000256" key="3">
    <source>
        <dbReference type="ARBA" id="ARBA00022801"/>
    </source>
</evidence>
<dbReference type="AlphaFoldDB" id="A0A6J2VSZ2"/>
<dbReference type="Pfam" id="PF00089">
    <property type="entry name" value="Trypsin"/>
    <property type="match status" value="1"/>
</dbReference>
<dbReference type="RefSeq" id="XP_030634341.1">
    <property type="nucleotide sequence ID" value="XM_030778481.1"/>
</dbReference>
<feature type="domain" description="Peptidase S1" evidence="8">
    <location>
        <begin position="30"/>
        <end position="264"/>
    </location>
</feature>
<dbReference type="PRINTS" id="PR00722">
    <property type="entry name" value="CHYMOTRYPSIN"/>
</dbReference>
<dbReference type="InterPro" id="IPR018114">
    <property type="entry name" value="TRYPSIN_HIS"/>
</dbReference>
<dbReference type="PANTHER" id="PTHR24252">
    <property type="entry name" value="ACROSIN-RELATED"/>
    <property type="match status" value="1"/>
</dbReference>
<dbReference type="CTD" id="541408"/>
<keyword evidence="4 6" id="KW-0720">Serine protease</keyword>
<dbReference type="InterPro" id="IPR043504">
    <property type="entry name" value="Peptidase_S1_PA_chymotrypsin"/>
</dbReference>
<dbReference type="PROSITE" id="PS00134">
    <property type="entry name" value="TRYPSIN_HIS"/>
    <property type="match status" value="1"/>
</dbReference>
<dbReference type="GO" id="GO:0004252">
    <property type="term" value="F:serine-type endopeptidase activity"/>
    <property type="evidence" value="ECO:0007669"/>
    <property type="project" value="InterPro"/>
</dbReference>
<dbReference type="Pfam" id="PF01033">
    <property type="entry name" value="Somatomedin_B"/>
    <property type="match status" value="1"/>
</dbReference>
<evidence type="ECO:0000256" key="1">
    <source>
        <dbReference type="ARBA" id="ARBA00022670"/>
    </source>
</evidence>
<keyword evidence="3 6" id="KW-0378">Hydrolase</keyword>
<name>A0A6J2VSZ2_CHACN</name>
<dbReference type="Gene3D" id="2.40.10.10">
    <property type="entry name" value="Trypsin-like serine proteases"/>
    <property type="match status" value="1"/>
</dbReference>
<dbReference type="InterPro" id="IPR001254">
    <property type="entry name" value="Trypsin_dom"/>
</dbReference>
<organism evidence="10 11">
    <name type="scientific">Chanos chanos</name>
    <name type="common">Milkfish</name>
    <name type="synonym">Mugil chanos</name>
    <dbReference type="NCBI Taxonomy" id="29144"/>
    <lineage>
        <taxon>Eukaryota</taxon>
        <taxon>Metazoa</taxon>
        <taxon>Chordata</taxon>
        <taxon>Craniata</taxon>
        <taxon>Vertebrata</taxon>
        <taxon>Euteleostomi</taxon>
        <taxon>Actinopterygii</taxon>
        <taxon>Neopterygii</taxon>
        <taxon>Teleostei</taxon>
        <taxon>Ostariophysi</taxon>
        <taxon>Gonorynchiformes</taxon>
        <taxon>Chanidae</taxon>
        <taxon>Chanos</taxon>
    </lineage>
</organism>
<evidence type="ECO:0000259" key="8">
    <source>
        <dbReference type="PROSITE" id="PS50240"/>
    </source>
</evidence>
<evidence type="ECO:0000313" key="11">
    <source>
        <dbReference type="RefSeq" id="XP_030634341.1"/>
    </source>
</evidence>
<gene>
    <name evidence="11" type="primary">prss60.2</name>
</gene>